<feature type="coiled-coil region" evidence="11">
    <location>
        <begin position="136"/>
        <end position="167"/>
    </location>
</feature>
<feature type="compositionally biased region" description="Polar residues" evidence="12">
    <location>
        <begin position="764"/>
        <end position="773"/>
    </location>
</feature>
<feature type="compositionally biased region" description="Polar residues" evidence="12">
    <location>
        <begin position="806"/>
        <end position="815"/>
    </location>
</feature>
<evidence type="ECO:0000256" key="8">
    <source>
        <dbReference type="ARBA" id="ARBA00023054"/>
    </source>
</evidence>
<feature type="domain" description="C2H2-type" evidence="13">
    <location>
        <begin position="192"/>
        <end position="213"/>
    </location>
</feature>
<evidence type="ECO:0000256" key="2">
    <source>
        <dbReference type="ARBA" id="ARBA00004120"/>
    </source>
</evidence>
<reference evidence="14 15" key="1">
    <citation type="journal article" date="2023" name="Sci. Data">
        <title>Genome assembly of the Korean intertidal mud-creeper Batillaria attramentaria.</title>
        <authorList>
            <person name="Patra A.K."/>
            <person name="Ho P.T."/>
            <person name="Jun S."/>
            <person name="Lee S.J."/>
            <person name="Kim Y."/>
            <person name="Won Y.J."/>
        </authorList>
    </citation>
    <scope>NUCLEOTIDE SEQUENCE [LARGE SCALE GENOMIC DNA]</scope>
    <source>
        <strain evidence="14">Wonlab-2016</strain>
    </source>
</reference>
<comment type="similarity">
    <text evidence="3">Belongs to the DZIP C2H2-type zinc-finger protein family.</text>
</comment>
<feature type="compositionally biased region" description="Low complexity" evidence="12">
    <location>
        <begin position="833"/>
        <end position="842"/>
    </location>
</feature>
<feature type="compositionally biased region" description="Basic residues" evidence="12">
    <location>
        <begin position="397"/>
        <end position="413"/>
    </location>
</feature>
<evidence type="ECO:0000256" key="3">
    <source>
        <dbReference type="ARBA" id="ARBA00009131"/>
    </source>
</evidence>
<evidence type="ECO:0000256" key="10">
    <source>
        <dbReference type="ARBA" id="ARBA00023273"/>
    </source>
</evidence>
<dbReference type="EMBL" id="JACVVK020000237">
    <property type="protein sequence ID" value="KAK7482854.1"/>
    <property type="molecule type" value="Genomic_DNA"/>
</dbReference>
<evidence type="ECO:0000313" key="15">
    <source>
        <dbReference type="Proteomes" id="UP001519460"/>
    </source>
</evidence>
<dbReference type="PANTHER" id="PTHR21502">
    <property type="entry name" value="ZINC FINGER PROTEIN DZIP1"/>
    <property type="match status" value="1"/>
</dbReference>
<dbReference type="InterPro" id="IPR058883">
    <property type="entry name" value="DZIP1_dom"/>
</dbReference>
<feature type="compositionally biased region" description="Low complexity" evidence="12">
    <location>
        <begin position="584"/>
        <end position="594"/>
    </location>
</feature>
<evidence type="ECO:0000256" key="9">
    <source>
        <dbReference type="ARBA" id="ARBA00023212"/>
    </source>
</evidence>
<evidence type="ECO:0000259" key="13">
    <source>
        <dbReference type="PROSITE" id="PS00028"/>
    </source>
</evidence>
<evidence type="ECO:0000256" key="4">
    <source>
        <dbReference type="ARBA" id="ARBA00022490"/>
    </source>
</evidence>
<evidence type="ECO:0000256" key="11">
    <source>
        <dbReference type="SAM" id="Coils"/>
    </source>
</evidence>
<evidence type="ECO:0000256" key="7">
    <source>
        <dbReference type="ARBA" id="ARBA00022833"/>
    </source>
</evidence>
<feature type="compositionally biased region" description="Polar residues" evidence="12">
    <location>
        <begin position="603"/>
        <end position="618"/>
    </location>
</feature>
<evidence type="ECO:0000313" key="14">
    <source>
        <dbReference type="EMBL" id="KAK7482854.1"/>
    </source>
</evidence>
<feature type="compositionally biased region" description="Basic and acidic residues" evidence="12">
    <location>
        <begin position="414"/>
        <end position="423"/>
    </location>
</feature>
<dbReference type="AlphaFoldDB" id="A0ABD0K6K2"/>
<keyword evidence="5" id="KW-0479">Metal-binding</keyword>
<dbReference type="Pfam" id="PF25977">
    <property type="entry name" value="DZIP1"/>
    <property type="match status" value="1"/>
</dbReference>
<keyword evidence="9" id="KW-0206">Cytoskeleton</keyword>
<feature type="compositionally biased region" description="Polar residues" evidence="12">
    <location>
        <begin position="665"/>
        <end position="683"/>
    </location>
</feature>
<dbReference type="InterPro" id="IPR013087">
    <property type="entry name" value="Znf_C2H2_type"/>
</dbReference>
<dbReference type="InterPro" id="IPR032714">
    <property type="entry name" value="DZIP1_N"/>
</dbReference>
<feature type="region of interest" description="Disordered" evidence="12">
    <location>
        <begin position="581"/>
        <end position="872"/>
    </location>
</feature>
<dbReference type="GO" id="GO:0008270">
    <property type="term" value="F:zinc ion binding"/>
    <property type="evidence" value="ECO:0007669"/>
    <property type="project" value="UniProtKB-KW"/>
</dbReference>
<gene>
    <name evidence="14" type="ORF">BaRGS_00025887</name>
</gene>
<feature type="compositionally biased region" description="Acidic residues" evidence="12">
    <location>
        <begin position="739"/>
        <end position="750"/>
    </location>
</feature>
<comment type="subcellular location">
    <subcellularLocation>
        <location evidence="2">Cytoplasm</location>
        <location evidence="2">Cytoskeleton</location>
        <location evidence="2">Cilium basal body</location>
    </subcellularLocation>
    <subcellularLocation>
        <location evidence="1">Cytoplasm</location>
        <location evidence="1">Cytoskeleton</location>
        <location evidence="1">Microtubule organizing center</location>
        <location evidence="1">Centrosome</location>
        <location evidence="1">Centriole</location>
    </subcellularLocation>
</comment>
<comment type="caution">
    <text evidence="14">The sequence shown here is derived from an EMBL/GenBank/DDBJ whole genome shotgun (WGS) entry which is preliminary data.</text>
</comment>
<keyword evidence="10" id="KW-0966">Cell projection</keyword>
<feature type="compositionally biased region" description="Polar residues" evidence="12">
    <location>
        <begin position="472"/>
        <end position="482"/>
    </location>
</feature>
<name>A0ABD0K6K2_9CAEN</name>
<dbReference type="GO" id="GO:0005814">
    <property type="term" value="C:centriole"/>
    <property type="evidence" value="ECO:0007669"/>
    <property type="project" value="UniProtKB-SubCell"/>
</dbReference>
<dbReference type="Proteomes" id="UP001519460">
    <property type="component" value="Unassembled WGS sequence"/>
</dbReference>
<organism evidence="14 15">
    <name type="scientific">Batillaria attramentaria</name>
    <dbReference type="NCBI Taxonomy" id="370345"/>
    <lineage>
        <taxon>Eukaryota</taxon>
        <taxon>Metazoa</taxon>
        <taxon>Spiralia</taxon>
        <taxon>Lophotrochozoa</taxon>
        <taxon>Mollusca</taxon>
        <taxon>Gastropoda</taxon>
        <taxon>Caenogastropoda</taxon>
        <taxon>Sorbeoconcha</taxon>
        <taxon>Cerithioidea</taxon>
        <taxon>Batillariidae</taxon>
        <taxon>Batillaria</taxon>
    </lineage>
</organism>
<keyword evidence="8 11" id="KW-0175">Coiled coil</keyword>
<evidence type="ECO:0000256" key="12">
    <source>
        <dbReference type="SAM" id="MobiDB-lite"/>
    </source>
</evidence>
<feature type="compositionally biased region" description="Polar residues" evidence="12">
    <location>
        <begin position="848"/>
        <end position="872"/>
    </location>
</feature>
<evidence type="ECO:0000256" key="6">
    <source>
        <dbReference type="ARBA" id="ARBA00022771"/>
    </source>
</evidence>
<dbReference type="InterPro" id="IPR051241">
    <property type="entry name" value="DZIP_RILPL"/>
</dbReference>
<protein>
    <recommendedName>
        <fullName evidence="13">C2H2-type domain-containing protein</fullName>
    </recommendedName>
</protein>
<keyword evidence="4" id="KW-0963">Cytoplasm</keyword>
<feature type="region of interest" description="Disordered" evidence="12">
    <location>
        <begin position="391"/>
        <end position="490"/>
    </location>
</feature>
<evidence type="ECO:0000256" key="5">
    <source>
        <dbReference type="ARBA" id="ARBA00022723"/>
    </source>
</evidence>
<dbReference type="PROSITE" id="PS00028">
    <property type="entry name" value="ZINC_FINGER_C2H2_1"/>
    <property type="match status" value="1"/>
</dbReference>
<dbReference type="Pfam" id="PF13815">
    <property type="entry name" value="Dzip-like_N"/>
    <property type="match status" value="1"/>
</dbReference>
<keyword evidence="15" id="KW-1185">Reference proteome</keyword>
<feature type="compositionally biased region" description="Acidic residues" evidence="12">
    <location>
        <begin position="684"/>
        <end position="695"/>
    </location>
</feature>
<keyword evidence="7" id="KW-0862">Zinc</keyword>
<sequence>MFSADVWVATDYGKTMATQYMFSPHFNYAGQPAPPHPGSNGVSSYGPKNGGFAFRKRFERVDWRKLASIDVEQISRTLDFNALQENIMNITFCNIESELDVRAVDPNFIKIFKLAQLTIEYLLYSQEYLAGLCTTLEEKTKKAEEGQEDIKKELEAVKKELAEVKRESHKRKKLLIAQQQLMHAGAGSYNKCPFCPKAFLNSSFLQSHISRRHGSGAGSAISSGVGSGSGDPIKMVSPDHGVGDGLANNPQFEAEFSQIKERLRATEAQLEEERRALASIRRKEDQIMPMVADRVEAATEQQSEMHKRELEEVKEVFMRELREVNEKYMASERALVELEQRHGVKRSYLGTMQDDVENEKEMLQQQRAEVAALREQLQKQMDDVEDRVQDTIDAQERRRHHHRTKQKTLKSRKSRDASHREMVMEDEVVPLSSRGQAESPARSPVHPVESESRQHGISMYPSDEEESFAMGSGTSSLRTPRPSTAASTLGFSGTGSLGLRTSQFLEQLRQNPTLGLMREQLAELLAEKVEKCGIPRGAPGITDQVLQNKLAMQETQRKAFEQKYPNFRELRQRAFKEASDLANRQMRQQMQSPRQPAPLPSRSPRSQQGTGSRQTPSSVGGRPVGAHTRATGHTPRSASAPSPRPRGRASPTTSKPQPQPRAGSPQKTPLSTGSTNEWTSTQWDSDEDLEDEDEISGVKPFSPAPSVRMIQSGPRPSPSPRGHGSPIVIQSRPLRNNDDDIDDILGSDGEDNPRAHTQPVRVQAPSSRLSASAPQVRGQNVGALARSIESQLQGRKQDKPFGGVDTMSSVGSKKNQAYLEDFDDESDWDNPEEAAQPAQRPATGKSGRGSTDLSTNTFGTSQWGSSSKGMKE</sequence>
<keyword evidence="6" id="KW-0863">Zinc-finger</keyword>
<dbReference type="PANTHER" id="PTHR21502:SF3">
    <property type="entry name" value="CILIUM ASSEMBLY PROTEIN DZIP1L"/>
    <property type="match status" value="1"/>
</dbReference>
<proteinExistence type="inferred from homology"/>
<accession>A0ABD0K6K2</accession>
<evidence type="ECO:0000256" key="1">
    <source>
        <dbReference type="ARBA" id="ARBA00004114"/>
    </source>
</evidence>
<feature type="compositionally biased region" description="Acidic residues" evidence="12">
    <location>
        <begin position="820"/>
        <end position="832"/>
    </location>
</feature>